<feature type="region of interest" description="Disordered" evidence="1">
    <location>
        <begin position="1"/>
        <end position="31"/>
    </location>
</feature>
<protein>
    <submittedName>
        <fullName evidence="2">Uncharacterized protein</fullName>
    </submittedName>
</protein>
<dbReference type="EMBL" id="BPLQ01013634">
    <property type="protein sequence ID" value="GIY73681.1"/>
    <property type="molecule type" value="Genomic_DNA"/>
</dbReference>
<proteinExistence type="predicted"/>
<name>A0AAV4VV73_9ARAC</name>
<accession>A0AAV4VV73</accession>
<feature type="region of interest" description="Disordered" evidence="1">
    <location>
        <begin position="156"/>
        <end position="175"/>
    </location>
</feature>
<dbReference type="AlphaFoldDB" id="A0AAV4VV73"/>
<keyword evidence="3" id="KW-1185">Reference proteome</keyword>
<reference evidence="2 3" key="1">
    <citation type="submission" date="2021-06" db="EMBL/GenBank/DDBJ databases">
        <title>Caerostris darwini draft genome.</title>
        <authorList>
            <person name="Kono N."/>
            <person name="Arakawa K."/>
        </authorList>
    </citation>
    <scope>NUCLEOTIDE SEQUENCE [LARGE SCALE GENOMIC DNA]</scope>
</reference>
<gene>
    <name evidence="2" type="primary">AVEN_100794_1</name>
    <name evidence="2" type="ORF">CDAR_464021</name>
</gene>
<evidence type="ECO:0000313" key="2">
    <source>
        <dbReference type="EMBL" id="GIY73681.1"/>
    </source>
</evidence>
<organism evidence="2 3">
    <name type="scientific">Caerostris darwini</name>
    <dbReference type="NCBI Taxonomy" id="1538125"/>
    <lineage>
        <taxon>Eukaryota</taxon>
        <taxon>Metazoa</taxon>
        <taxon>Ecdysozoa</taxon>
        <taxon>Arthropoda</taxon>
        <taxon>Chelicerata</taxon>
        <taxon>Arachnida</taxon>
        <taxon>Araneae</taxon>
        <taxon>Araneomorphae</taxon>
        <taxon>Entelegynae</taxon>
        <taxon>Araneoidea</taxon>
        <taxon>Araneidae</taxon>
        <taxon>Caerostris</taxon>
    </lineage>
</organism>
<comment type="caution">
    <text evidence="2">The sequence shown here is derived from an EMBL/GenBank/DDBJ whole genome shotgun (WGS) entry which is preliminary data.</text>
</comment>
<evidence type="ECO:0000256" key="1">
    <source>
        <dbReference type="SAM" id="MobiDB-lite"/>
    </source>
</evidence>
<evidence type="ECO:0000313" key="3">
    <source>
        <dbReference type="Proteomes" id="UP001054837"/>
    </source>
</evidence>
<sequence>MLDISGLSDVPMMSTPIRSPRVQEPSDLPGDVSQNLWGVSGSDELFATAPTSPLMQKRPDFLGPITPPPETFNIVGKPGFGHYRLLSPIPSARSPVVQEQYDLMSDMTPLTMSTARSPAFDLLDDSMRSPVAAPRTPVMRERLDLLGDITPRPQNFVVSSTPIRGRSLTPPAATMMSPRMQGRIDLLGDITPPAKRMGILSRGRSRRPTPVAVVKSPVRMRERLEFLDQMSPPPEMLDLSQISSAGGSIATPPVAVVTSPLVQERFSQFSQMLPPAEMLNISGLSSGIGSPVAAVRSPLMKPRFSYLDEMSPPMEMVGSPAVLASPVPVYASPVRQTPGDLLSGITPLSLRSNAAGLPSPMQAYVSPIRSDHSEIMEIPTPLPGEEVSYFEGRGGEIFEIPSPMKPFMFLGSPGSVLGGRSPPPGTRFPYFEGCGGEIFDVPTPLKRTINMHSPSRGARPMNVAVKPQAITRSPDGERVICDLSVEIEQASRAARRPRHIEREKIIVRGTPPVSETVGRRVDRTYGLFTPRSTFRRQHVGVRRPLFRDDYPSSVITRSRTPAIPAVAPQRVPRGSIEWSSPQRRRFFSPHQPFQFKSYPTSAFPQQ</sequence>
<dbReference type="Proteomes" id="UP001054837">
    <property type="component" value="Unassembled WGS sequence"/>
</dbReference>